<dbReference type="VEuPathDB" id="FungiDB:MELLADRAFT_87395"/>
<reference evidence="3" key="1">
    <citation type="journal article" date="2011" name="Proc. Natl. Acad. Sci. U.S.A.">
        <title>Obligate biotrophy features unraveled by the genomic analysis of rust fungi.</title>
        <authorList>
            <person name="Duplessis S."/>
            <person name="Cuomo C.A."/>
            <person name="Lin Y.-C."/>
            <person name="Aerts A."/>
            <person name="Tisserant E."/>
            <person name="Veneault-Fourrey C."/>
            <person name="Joly D.L."/>
            <person name="Hacquard S."/>
            <person name="Amselem J."/>
            <person name="Cantarel B.L."/>
            <person name="Chiu R."/>
            <person name="Coutinho P.M."/>
            <person name="Feau N."/>
            <person name="Field M."/>
            <person name="Frey P."/>
            <person name="Gelhaye E."/>
            <person name="Goldberg J."/>
            <person name="Grabherr M.G."/>
            <person name="Kodira C.D."/>
            <person name="Kohler A."/>
            <person name="Kuees U."/>
            <person name="Lindquist E.A."/>
            <person name="Lucas S.M."/>
            <person name="Mago R."/>
            <person name="Mauceli E."/>
            <person name="Morin E."/>
            <person name="Murat C."/>
            <person name="Pangilinan J.L."/>
            <person name="Park R."/>
            <person name="Pearson M."/>
            <person name="Quesneville H."/>
            <person name="Rouhier N."/>
            <person name="Sakthikumar S."/>
            <person name="Salamov A.A."/>
            <person name="Schmutz J."/>
            <person name="Selles B."/>
            <person name="Shapiro H."/>
            <person name="Tanguay P."/>
            <person name="Tuskan G.A."/>
            <person name="Henrissat B."/>
            <person name="Van de Peer Y."/>
            <person name="Rouze P."/>
            <person name="Ellis J.G."/>
            <person name="Dodds P.N."/>
            <person name="Schein J.E."/>
            <person name="Zhong S."/>
            <person name="Hamelin R.C."/>
            <person name="Grigoriev I.V."/>
            <person name="Szabo L.J."/>
            <person name="Martin F."/>
        </authorList>
    </citation>
    <scope>NUCLEOTIDE SEQUENCE [LARGE SCALE GENOMIC DNA]</scope>
    <source>
        <strain evidence="3">98AG31 / pathotype 3-4-7</strain>
    </source>
</reference>
<dbReference type="RefSeq" id="XP_007410479.1">
    <property type="nucleotide sequence ID" value="XM_007410417.1"/>
</dbReference>
<evidence type="ECO:0000313" key="2">
    <source>
        <dbReference type="EMBL" id="EGG06241.1"/>
    </source>
</evidence>
<organism evidence="3">
    <name type="scientific">Melampsora larici-populina (strain 98AG31 / pathotype 3-4-7)</name>
    <name type="common">Poplar leaf rust fungus</name>
    <dbReference type="NCBI Taxonomy" id="747676"/>
    <lineage>
        <taxon>Eukaryota</taxon>
        <taxon>Fungi</taxon>
        <taxon>Dikarya</taxon>
        <taxon>Basidiomycota</taxon>
        <taxon>Pucciniomycotina</taxon>
        <taxon>Pucciniomycetes</taxon>
        <taxon>Pucciniales</taxon>
        <taxon>Melampsoraceae</taxon>
        <taxon>Melampsora</taxon>
    </lineage>
</organism>
<dbReference type="PANTHER" id="PTHR35870:SF1">
    <property type="entry name" value="PROTEIN, PUTATIVE (AFU_ORTHOLOGUE AFUA_5G03330)-RELATED"/>
    <property type="match status" value="1"/>
</dbReference>
<evidence type="ECO:0008006" key="4">
    <source>
        <dbReference type="Google" id="ProtNLM"/>
    </source>
</evidence>
<dbReference type="GeneID" id="18934500"/>
<dbReference type="Proteomes" id="UP000001072">
    <property type="component" value="Unassembled WGS sequence"/>
</dbReference>
<keyword evidence="1" id="KW-0560">Oxidoreductase</keyword>
<dbReference type="InterPro" id="IPR025337">
    <property type="entry name" value="Questin_oxidase-like"/>
</dbReference>
<name>F4RN57_MELLP</name>
<dbReference type="KEGG" id="mlr:MELLADRAFT_87395"/>
<dbReference type="GO" id="GO:0016491">
    <property type="term" value="F:oxidoreductase activity"/>
    <property type="evidence" value="ECO:0007669"/>
    <property type="project" value="UniProtKB-KW"/>
</dbReference>
<keyword evidence="3" id="KW-1185">Reference proteome</keyword>
<dbReference type="Pfam" id="PF14027">
    <property type="entry name" value="Questin_oxidase"/>
    <property type="match status" value="1"/>
</dbReference>
<dbReference type="HOGENOM" id="CLU_019145_1_0_1"/>
<proteinExistence type="predicted"/>
<protein>
    <recommendedName>
        <fullName evidence="4">Oxidoreductase AflY</fullName>
    </recommendedName>
</protein>
<dbReference type="InParanoid" id="F4RN57"/>
<gene>
    <name evidence="2" type="ORF">MELLADRAFT_87395</name>
</gene>
<dbReference type="OrthoDB" id="10004862at2759"/>
<dbReference type="EMBL" id="GL883109">
    <property type="protein sequence ID" value="EGG06241.1"/>
    <property type="molecule type" value="Genomic_DNA"/>
</dbReference>
<evidence type="ECO:0000256" key="1">
    <source>
        <dbReference type="ARBA" id="ARBA00023002"/>
    </source>
</evidence>
<accession>F4RN57</accession>
<evidence type="ECO:0000313" key="3">
    <source>
        <dbReference type="Proteomes" id="UP000001072"/>
    </source>
</evidence>
<dbReference type="PANTHER" id="PTHR35870">
    <property type="entry name" value="PROTEIN, PUTATIVE (AFU_ORTHOLOGUE AFUA_5G03330)-RELATED"/>
    <property type="match status" value="1"/>
</dbReference>
<dbReference type="eggNOG" id="ENOG502S69W">
    <property type="taxonomic scope" value="Eukaryota"/>
</dbReference>
<dbReference type="AlphaFoldDB" id="F4RN57"/>
<sequence length="490" mass="54999">MATASTDDRAEMQNLNALLKKSLSFLNFKPGPSSAFLMPGVSAASAEATRAVLTENTEKYHCFFNDMHFHNHIAHHVLAMYSLGAPPALIKAAFEHEVPEQRPALPPALGKIFDEKNWTIHLGDDKYYPNYLSFFSTEVARLGAVDAVDHYVFRQTEGDMLNRSLGGVYHPMIHWGYGLEFSIDGVVAEGLAIAAVHSTELSKLQFNHLIKISQEVSSVIGDDNPNNKPNFQATVQQLRLHEVASRARRASEGLTAFEILNRVANDPQLEPPQNRPSDPIASLADTCEKKSDKMLHWTDQWHFQPELHWNEIVSKTEELCWLAVAIYASSYQDGPSPYQLDFFLLHGVTSCIFLPTILQNLSKASQKVLLTSYFRSVIALWISRGRPPLHLSQELGAKNMDLHEVDISKNWQAMISSAMTHSDEHTTKTIRTLAWASQLFGRASQGVYACELPGSGELDGSIFYRAALKTLDKQGWKRDARTETRAFLWY</sequence>